<evidence type="ECO:0000313" key="7">
    <source>
        <dbReference type="EMBL" id="GMH82435.1"/>
    </source>
</evidence>
<organism evidence="7 8">
    <name type="scientific">Triparma laevis f. inornata</name>
    <dbReference type="NCBI Taxonomy" id="1714386"/>
    <lineage>
        <taxon>Eukaryota</taxon>
        <taxon>Sar</taxon>
        <taxon>Stramenopiles</taxon>
        <taxon>Ochrophyta</taxon>
        <taxon>Bolidophyceae</taxon>
        <taxon>Parmales</taxon>
        <taxon>Triparmaceae</taxon>
        <taxon>Triparma</taxon>
    </lineage>
</organism>
<dbReference type="Pfam" id="PF05653">
    <property type="entry name" value="Mg_trans_NIPA"/>
    <property type="match status" value="1"/>
</dbReference>
<dbReference type="Proteomes" id="UP001162640">
    <property type="component" value="Unassembled WGS sequence"/>
</dbReference>
<keyword evidence="3 6" id="KW-1133">Transmembrane helix</keyword>
<feature type="compositionally biased region" description="Pro residues" evidence="5">
    <location>
        <begin position="333"/>
        <end position="342"/>
    </location>
</feature>
<evidence type="ECO:0000256" key="5">
    <source>
        <dbReference type="SAM" id="MobiDB-lite"/>
    </source>
</evidence>
<accession>A0A9W7BA83</accession>
<dbReference type="EMBL" id="BLQM01000314">
    <property type="protein sequence ID" value="GMH82435.1"/>
    <property type="molecule type" value="Genomic_DNA"/>
</dbReference>
<evidence type="ECO:0000256" key="4">
    <source>
        <dbReference type="ARBA" id="ARBA00023136"/>
    </source>
</evidence>
<evidence type="ECO:0000256" key="3">
    <source>
        <dbReference type="ARBA" id="ARBA00022989"/>
    </source>
</evidence>
<evidence type="ECO:0000256" key="2">
    <source>
        <dbReference type="ARBA" id="ARBA00022692"/>
    </source>
</evidence>
<dbReference type="AlphaFoldDB" id="A0A9W7BA83"/>
<keyword evidence="4 6" id="KW-0472">Membrane</keyword>
<feature type="region of interest" description="Disordered" evidence="5">
    <location>
        <begin position="67"/>
        <end position="87"/>
    </location>
</feature>
<feature type="transmembrane region" description="Helical" evidence="6">
    <location>
        <begin position="91"/>
        <end position="115"/>
    </location>
</feature>
<dbReference type="GO" id="GO:0015095">
    <property type="term" value="F:magnesium ion transmembrane transporter activity"/>
    <property type="evidence" value="ECO:0007669"/>
    <property type="project" value="InterPro"/>
</dbReference>
<comment type="caution">
    <text evidence="7">The sequence shown here is derived from an EMBL/GenBank/DDBJ whole genome shotgun (WGS) entry which is preliminary data.</text>
</comment>
<gene>
    <name evidence="7" type="ORF">TL16_g09256</name>
</gene>
<name>A0A9W7BA83_9STRA</name>
<reference evidence="8" key="1">
    <citation type="journal article" date="2023" name="Commun. Biol.">
        <title>Genome analysis of Parmales, the sister group of diatoms, reveals the evolutionary specialization of diatoms from phago-mixotrophs to photoautotrophs.</title>
        <authorList>
            <person name="Ban H."/>
            <person name="Sato S."/>
            <person name="Yoshikawa S."/>
            <person name="Yamada K."/>
            <person name="Nakamura Y."/>
            <person name="Ichinomiya M."/>
            <person name="Sato N."/>
            <person name="Blanc-Mathieu R."/>
            <person name="Endo H."/>
            <person name="Kuwata A."/>
            <person name="Ogata H."/>
        </authorList>
    </citation>
    <scope>NUCLEOTIDE SEQUENCE [LARGE SCALE GENOMIC DNA]</scope>
</reference>
<dbReference type="SUPFAM" id="SSF103481">
    <property type="entry name" value="Multidrug resistance efflux transporter EmrE"/>
    <property type="match status" value="1"/>
</dbReference>
<feature type="region of interest" description="Disordered" evidence="5">
    <location>
        <begin position="1"/>
        <end position="21"/>
    </location>
</feature>
<evidence type="ECO:0000256" key="1">
    <source>
        <dbReference type="ARBA" id="ARBA00004141"/>
    </source>
</evidence>
<proteinExistence type="predicted"/>
<dbReference type="GO" id="GO:0016020">
    <property type="term" value="C:membrane"/>
    <property type="evidence" value="ECO:0007669"/>
    <property type="project" value="UniProtKB-SubCell"/>
</dbReference>
<dbReference type="PANTHER" id="PTHR12570">
    <property type="match status" value="1"/>
</dbReference>
<dbReference type="InterPro" id="IPR037185">
    <property type="entry name" value="EmrE-like"/>
</dbReference>
<feature type="compositionally biased region" description="Polar residues" evidence="5">
    <location>
        <begin position="297"/>
        <end position="307"/>
    </location>
</feature>
<feature type="region of interest" description="Disordered" evidence="5">
    <location>
        <begin position="292"/>
        <end position="342"/>
    </location>
</feature>
<evidence type="ECO:0008006" key="9">
    <source>
        <dbReference type="Google" id="ProtNLM"/>
    </source>
</evidence>
<comment type="subcellular location">
    <subcellularLocation>
        <location evidence="1">Membrane</location>
        <topology evidence="1">Multi-pass membrane protein</topology>
    </subcellularLocation>
</comment>
<feature type="transmembrane region" description="Helical" evidence="6">
    <location>
        <begin position="264"/>
        <end position="288"/>
    </location>
</feature>
<dbReference type="PANTHER" id="PTHR12570:SF9">
    <property type="entry name" value="MAGNESIUM TRANSPORTER NIPA8-RELATED"/>
    <property type="match status" value="1"/>
</dbReference>
<protein>
    <recommendedName>
        <fullName evidence="9">Magnesium transporter</fullName>
    </recommendedName>
</protein>
<feature type="transmembrane region" description="Helical" evidence="6">
    <location>
        <begin position="186"/>
        <end position="204"/>
    </location>
</feature>
<evidence type="ECO:0000256" key="6">
    <source>
        <dbReference type="SAM" id="Phobius"/>
    </source>
</evidence>
<sequence>MGDTQAPTPAPTPVNMTMAPTEEPPVTIVGRADDTVVLGIVFGLLGSICINTGNNIQSLGMHKLARAEKKRKQEKTEEDPEDYEAPPPSSSLIWCIGTLIFVSGSLLNFASYAFAPQSMLASLESVQFVTNILFGKFLLKANVTKKMYVGTVITVLGTIIAVLFSSSTVKELDIDALFNCWLAPPYIMYLIIMGGALVVIPSFYKTLEVAEANGKPVPHTHIIKPLMYSTWSALFGTQSVVQAKVLAELLAIQSKGEVNVFKHWFFWCTLIMWLFTVVIVMFAGLGTLTPAPEESTGRATRTGSNLGDINRATSHHWDSDDDDENDMPEYRHPAPPSTPFGM</sequence>
<evidence type="ECO:0000313" key="8">
    <source>
        <dbReference type="Proteomes" id="UP001162640"/>
    </source>
</evidence>
<dbReference type="InterPro" id="IPR008521">
    <property type="entry name" value="Mg_trans_NIPA"/>
</dbReference>
<feature type="transmembrane region" description="Helical" evidence="6">
    <location>
        <begin position="147"/>
        <end position="166"/>
    </location>
</feature>
<keyword evidence="2 6" id="KW-0812">Transmembrane</keyword>